<evidence type="ECO:0008006" key="3">
    <source>
        <dbReference type="Google" id="ProtNLM"/>
    </source>
</evidence>
<proteinExistence type="predicted"/>
<sequence>MPHTSRHLSVNRVRLYQAAQTASHTSFPVKGQGTVSVLPADVPEALDIILHQDMPFTPTGNACGLTIGRAGIVLWAVRHGKRHPIAHAEAPDLRLDPPGTHQPYWLSLDSNNRRIRYGKGEMLRALMLYEFTWPDKNDPNGMDALCRQLRHVSVRGATGVQLATLQIPVNLDPPPHLIAPAEVTMESIAANRASVAGDLPLACQRLYDNVAGPGMNLSPPDFAEFAQAIQYSIVTPGALCHTKLLEKDPSFGYLRVTLDANQGDSPGQPYVLEIWPAGNGSPIHNHGQACAVIKVLHGQIQISWFSALSPGIEQPWGSTIAHAGEVTFLTPDYYQIHQLKNPSPREGGQFCATIQCYRYADDNIVHYEYFDYIDEKKQTIEHFLPDSDWEYLEFKRLIQEEWKAAMSGQRPATA</sequence>
<dbReference type="CDD" id="cd10548">
    <property type="entry name" value="cupin_CDO"/>
    <property type="match status" value="1"/>
</dbReference>
<name>A0A1H0UEW2_9BURK</name>
<dbReference type="Gene3D" id="2.60.120.10">
    <property type="entry name" value="Jelly Rolls"/>
    <property type="match status" value="1"/>
</dbReference>
<dbReference type="InterPro" id="IPR011051">
    <property type="entry name" value="RmlC_Cupin_sf"/>
</dbReference>
<protein>
    <recommendedName>
        <fullName evidence="3">Cysteine dioxygenase type I</fullName>
    </recommendedName>
</protein>
<dbReference type="InterPro" id="IPR014710">
    <property type="entry name" value="RmlC-like_jellyroll"/>
</dbReference>
<evidence type="ECO:0000313" key="2">
    <source>
        <dbReference type="Proteomes" id="UP000199317"/>
    </source>
</evidence>
<accession>A0A1H0UEW2</accession>
<dbReference type="EMBL" id="FNJL01000019">
    <property type="protein sequence ID" value="SDP64757.1"/>
    <property type="molecule type" value="Genomic_DNA"/>
</dbReference>
<dbReference type="OrthoDB" id="7059163at2"/>
<dbReference type="Proteomes" id="UP000199317">
    <property type="component" value="Unassembled WGS sequence"/>
</dbReference>
<dbReference type="AlphaFoldDB" id="A0A1H0UEW2"/>
<keyword evidence="2" id="KW-1185">Reference proteome</keyword>
<dbReference type="SUPFAM" id="SSF51182">
    <property type="entry name" value="RmlC-like cupins"/>
    <property type="match status" value="1"/>
</dbReference>
<dbReference type="RefSeq" id="WP_092835998.1">
    <property type="nucleotide sequence ID" value="NZ_CP028290.1"/>
</dbReference>
<organism evidence="1 2">
    <name type="scientific">Paracidovorax cattleyae</name>
    <dbReference type="NCBI Taxonomy" id="80868"/>
    <lineage>
        <taxon>Bacteria</taxon>
        <taxon>Pseudomonadati</taxon>
        <taxon>Pseudomonadota</taxon>
        <taxon>Betaproteobacteria</taxon>
        <taxon>Burkholderiales</taxon>
        <taxon>Comamonadaceae</taxon>
        <taxon>Paracidovorax</taxon>
    </lineage>
</organism>
<gene>
    <name evidence="1" type="ORF">SAMN04489708_11986</name>
</gene>
<evidence type="ECO:0000313" key="1">
    <source>
        <dbReference type="EMBL" id="SDP64757.1"/>
    </source>
</evidence>
<reference evidence="2" key="1">
    <citation type="submission" date="2016-10" db="EMBL/GenBank/DDBJ databases">
        <authorList>
            <person name="Varghese N."/>
            <person name="Submissions S."/>
        </authorList>
    </citation>
    <scope>NUCLEOTIDE SEQUENCE [LARGE SCALE GENOMIC DNA]</scope>
    <source>
        <strain evidence="2">DSM 17101</strain>
    </source>
</reference>